<organism evidence="3 4">
    <name type="scientific">Rhizobium freirei PRF 81</name>
    <dbReference type="NCBI Taxonomy" id="363754"/>
    <lineage>
        <taxon>Bacteria</taxon>
        <taxon>Pseudomonadati</taxon>
        <taxon>Pseudomonadota</taxon>
        <taxon>Alphaproteobacteria</taxon>
        <taxon>Hyphomicrobiales</taxon>
        <taxon>Rhizobiaceae</taxon>
        <taxon>Rhizobium/Agrobacterium group</taxon>
        <taxon>Rhizobium</taxon>
    </lineage>
</organism>
<dbReference type="GO" id="GO:0005524">
    <property type="term" value="F:ATP binding"/>
    <property type="evidence" value="ECO:0007669"/>
    <property type="project" value="UniProtKB-KW"/>
</dbReference>
<dbReference type="PATRIC" id="fig|363754.4.peg.305"/>
<keyword evidence="4" id="KW-1185">Reference proteome</keyword>
<dbReference type="GO" id="GO:0005886">
    <property type="term" value="C:plasma membrane"/>
    <property type="evidence" value="ECO:0007669"/>
    <property type="project" value="TreeGrafter"/>
</dbReference>
<dbReference type="SUPFAM" id="SSF140990">
    <property type="entry name" value="FtsH protease domain-like"/>
    <property type="match status" value="1"/>
</dbReference>
<dbReference type="GO" id="GO:0006508">
    <property type="term" value="P:proteolysis"/>
    <property type="evidence" value="ECO:0007669"/>
    <property type="project" value="InterPro"/>
</dbReference>
<dbReference type="Gene3D" id="3.40.50.300">
    <property type="entry name" value="P-loop containing nucleotide triphosphate hydrolases"/>
    <property type="match status" value="1"/>
</dbReference>
<dbReference type="Pfam" id="PF00004">
    <property type="entry name" value="AAA"/>
    <property type="match status" value="1"/>
</dbReference>
<dbReference type="PROSITE" id="PS00674">
    <property type="entry name" value="AAA"/>
    <property type="match status" value="1"/>
</dbReference>
<evidence type="ECO:0000313" key="4">
    <source>
        <dbReference type="Proteomes" id="UP000012429"/>
    </source>
</evidence>
<sequence>MDPYGDEESDALSLPTHLAVITMSRVLRHFLKKRSGFVVAFALPPGGNFNAYQRAARFLLEGTLPLSKVEGYNYVVPVLDETDVDEGFMEFRKLKRLRRAIILVADKKLLANEIRLAADVVAELPSPSADDHRIAARNMGFGNLTDEDAALLASQPPIHAAIAVRHGRPLPAALRRLRLYPNTGVSTDVPSGPTLHELSGYGDAKSWGLELSDDVEAWRDGKITWDDIDRGVLLYGPPGSGKTSFGSALARTCGAKFVYASAAQWQSSGSGYLGDMLTAMRKSFADAEAAKPSILLIDELDSIGSRTEDAGRNSSYARQVINGLLELLDGGQARDGVIVIGATNYPHLIDAALLRSGRLERHFEIGLPDEETRAGIFRFYLGDNLSDEEIRIVASASEGWSGADIEKGVRQARRGARRQGRDIVLADVKGALPPTRTIPIAMQRLVAVHELGHAIVGVLVDADPLISVSINRTVREDLVVQPLGGARFQERMFARKTSTYFQNKIAVLLAGAAAEELMFGDFETAAAGHPHADLNQATELATMMEIKWGLGGSFAVETADTPERLSAFRSQRKGLRQAVDVMLKTQFQRAKSLLDEHRSVLLTLHERLMKERMLSADDVRAALQDAASSDTIGCLNEPTGLRRA</sequence>
<dbReference type="CDD" id="cd19481">
    <property type="entry name" value="RecA-like_protease"/>
    <property type="match status" value="1"/>
</dbReference>
<dbReference type="GO" id="GO:0004222">
    <property type="term" value="F:metalloendopeptidase activity"/>
    <property type="evidence" value="ECO:0007669"/>
    <property type="project" value="InterPro"/>
</dbReference>
<dbReference type="PANTHER" id="PTHR23076">
    <property type="entry name" value="METALLOPROTEASE M41 FTSH"/>
    <property type="match status" value="1"/>
</dbReference>
<dbReference type="SUPFAM" id="SSF52540">
    <property type="entry name" value="P-loop containing nucleoside triphosphate hydrolases"/>
    <property type="match status" value="1"/>
</dbReference>
<dbReference type="Proteomes" id="UP000012429">
    <property type="component" value="Unassembled WGS sequence"/>
</dbReference>
<reference evidence="3 4" key="1">
    <citation type="journal article" date="2012" name="BMC Genomics">
        <title>Genomic basis of broad host range and environmental adaptability of Rhizobium tropici CIAT 899 and Rhizobium sp. PRF 81 which are used in inoculants for common bean (Phaseolus vulgaris L.).</title>
        <authorList>
            <person name="Ormeno-Orrillo E."/>
            <person name="Menna P."/>
            <person name="Almeida L.G."/>
            <person name="Ollero F.J."/>
            <person name="Nicolas M.F."/>
            <person name="Pains Rodrigues E."/>
            <person name="Shigueyoshi Nakatani A."/>
            <person name="Silva Batista J.S."/>
            <person name="Oliveira Chueire L.M."/>
            <person name="Souza R.C."/>
            <person name="Ribeiro Vasconcelos A.T."/>
            <person name="Megias M."/>
            <person name="Hungria M."/>
            <person name="Martinez-Romero E."/>
        </authorList>
    </citation>
    <scope>NUCLEOTIDE SEQUENCE [LARGE SCALE GENOMIC DNA]</scope>
    <source>
        <strain evidence="3 4">PRF 81</strain>
    </source>
</reference>
<feature type="domain" description="AAA+ ATPase" evidence="2">
    <location>
        <begin position="228"/>
        <end position="369"/>
    </location>
</feature>
<dbReference type="PANTHER" id="PTHR23076:SF97">
    <property type="entry name" value="ATP-DEPENDENT ZINC METALLOPROTEASE YME1L1"/>
    <property type="match status" value="1"/>
</dbReference>
<dbReference type="Gene3D" id="1.20.58.760">
    <property type="entry name" value="Peptidase M41"/>
    <property type="match status" value="1"/>
</dbReference>
<keyword evidence="1" id="KW-0547">Nucleotide-binding</keyword>
<protein>
    <submittedName>
        <fullName evidence="3">Putative ATP-dependent hydrolase protein</fullName>
    </submittedName>
</protein>
<dbReference type="InterPro" id="IPR027417">
    <property type="entry name" value="P-loop_NTPase"/>
</dbReference>
<evidence type="ECO:0000313" key="3">
    <source>
        <dbReference type="EMBL" id="ENN89539.1"/>
    </source>
</evidence>
<dbReference type="InterPro" id="IPR037219">
    <property type="entry name" value="Peptidase_M41-like"/>
</dbReference>
<dbReference type="InterPro" id="IPR003960">
    <property type="entry name" value="ATPase_AAA_CS"/>
</dbReference>
<dbReference type="GO" id="GO:0030163">
    <property type="term" value="P:protein catabolic process"/>
    <property type="evidence" value="ECO:0007669"/>
    <property type="project" value="TreeGrafter"/>
</dbReference>
<dbReference type="InterPro" id="IPR003959">
    <property type="entry name" value="ATPase_AAA_core"/>
</dbReference>
<name>N6UAH3_9HYPH</name>
<dbReference type="Gene3D" id="1.10.8.60">
    <property type="match status" value="1"/>
</dbReference>
<dbReference type="EMBL" id="AQHN01000005">
    <property type="protein sequence ID" value="ENN89539.1"/>
    <property type="molecule type" value="Genomic_DNA"/>
</dbReference>
<keyword evidence="3" id="KW-0378">Hydrolase</keyword>
<comment type="similarity">
    <text evidence="1">Belongs to the AAA ATPase family.</text>
</comment>
<dbReference type="STRING" id="363754.RHSP_82638"/>
<accession>N6UAH3</accession>
<dbReference type="InterPro" id="IPR000642">
    <property type="entry name" value="Peptidase_M41"/>
</dbReference>
<dbReference type="GO" id="GO:0016887">
    <property type="term" value="F:ATP hydrolysis activity"/>
    <property type="evidence" value="ECO:0007669"/>
    <property type="project" value="InterPro"/>
</dbReference>
<dbReference type="SMART" id="SM00382">
    <property type="entry name" value="AAA"/>
    <property type="match status" value="1"/>
</dbReference>
<dbReference type="AlphaFoldDB" id="N6UAH3"/>
<keyword evidence="1" id="KW-0067">ATP-binding</keyword>
<dbReference type="GO" id="GO:0004176">
    <property type="term" value="F:ATP-dependent peptidase activity"/>
    <property type="evidence" value="ECO:0007669"/>
    <property type="project" value="InterPro"/>
</dbReference>
<gene>
    <name evidence="3" type="ORF">RHSP_82638</name>
</gene>
<comment type="caution">
    <text evidence="3">The sequence shown here is derived from an EMBL/GenBank/DDBJ whole genome shotgun (WGS) entry which is preliminary data.</text>
</comment>
<proteinExistence type="inferred from homology"/>
<dbReference type="Pfam" id="PF01434">
    <property type="entry name" value="Peptidase_M41"/>
    <property type="match status" value="1"/>
</dbReference>
<evidence type="ECO:0000256" key="1">
    <source>
        <dbReference type="RuleBase" id="RU003651"/>
    </source>
</evidence>
<evidence type="ECO:0000259" key="2">
    <source>
        <dbReference type="SMART" id="SM00382"/>
    </source>
</evidence>
<dbReference type="InterPro" id="IPR003593">
    <property type="entry name" value="AAA+_ATPase"/>
</dbReference>